<protein>
    <submittedName>
        <fullName evidence="5">Transcriptional regulator</fullName>
    </submittedName>
</protein>
<dbReference type="SUPFAM" id="SSF48008">
    <property type="entry name" value="GntR ligand-binding domain-like"/>
    <property type="match status" value="1"/>
</dbReference>
<dbReference type="InterPro" id="IPR036388">
    <property type="entry name" value="WH-like_DNA-bd_sf"/>
</dbReference>
<dbReference type="SMART" id="SM00345">
    <property type="entry name" value="HTH_GNTR"/>
    <property type="match status" value="1"/>
</dbReference>
<dbReference type="Proteomes" id="UP000653056">
    <property type="component" value="Unassembled WGS sequence"/>
</dbReference>
<name>A0ABQ2Z832_9GAMM</name>
<dbReference type="InterPro" id="IPR008920">
    <property type="entry name" value="TF_FadR/GntR_C"/>
</dbReference>
<dbReference type="InterPro" id="IPR036390">
    <property type="entry name" value="WH_DNA-bd_sf"/>
</dbReference>
<evidence type="ECO:0000313" key="5">
    <source>
        <dbReference type="EMBL" id="GGY07971.1"/>
    </source>
</evidence>
<evidence type="ECO:0000256" key="1">
    <source>
        <dbReference type="ARBA" id="ARBA00023015"/>
    </source>
</evidence>
<keyword evidence="1" id="KW-0805">Transcription regulation</keyword>
<keyword evidence="6" id="KW-1185">Reference proteome</keyword>
<dbReference type="PANTHER" id="PTHR43537">
    <property type="entry name" value="TRANSCRIPTIONAL REGULATOR, GNTR FAMILY"/>
    <property type="match status" value="1"/>
</dbReference>
<comment type="caution">
    <text evidence="5">The sequence shown here is derived from an EMBL/GenBank/DDBJ whole genome shotgun (WGS) entry which is preliminary data.</text>
</comment>
<feature type="domain" description="HTH gntR-type" evidence="4">
    <location>
        <begin position="24"/>
        <end position="91"/>
    </location>
</feature>
<evidence type="ECO:0000259" key="4">
    <source>
        <dbReference type="PROSITE" id="PS50949"/>
    </source>
</evidence>
<dbReference type="InterPro" id="IPR011711">
    <property type="entry name" value="GntR_C"/>
</dbReference>
<organism evidence="5 6">
    <name type="scientific">Litchfieldella qijiaojingensis</name>
    <dbReference type="NCBI Taxonomy" id="980347"/>
    <lineage>
        <taxon>Bacteria</taxon>
        <taxon>Pseudomonadati</taxon>
        <taxon>Pseudomonadota</taxon>
        <taxon>Gammaproteobacteria</taxon>
        <taxon>Oceanospirillales</taxon>
        <taxon>Halomonadaceae</taxon>
        <taxon>Litchfieldella</taxon>
    </lineage>
</organism>
<dbReference type="CDD" id="cd07377">
    <property type="entry name" value="WHTH_GntR"/>
    <property type="match status" value="1"/>
</dbReference>
<dbReference type="PRINTS" id="PR00035">
    <property type="entry name" value="HTHGNTR"/>
</dbReference>
<dbReference type="Pfam" id="PF07729">
    <property type="entry name" value="FCD"/>
    <property type="match status" value="1"/>
</dbReference>
<dbReference type="PROSITE" id="PS50949">
    <property type="entry name" value="HTH_GNTR"/>
    <property type="match status" value="1"/>
</dbReference>
<keyword evidence="3" id="KW-0804">Transcription</keyword>
<dbReference type="Gene3D" id="1.10.10.10">
    <property type="entry name" value="Winged helix-like DNA-binding domain superfamily/Winged helix DNA-binding domain"/>
    <property type="match status" value="1"/>
</dbReference>
<dbReference type="Pfam" id="PF00392">
    <property type="entry name" value="GntR"/>
    <property type="match status" value="1"/>
</dbReference>
<evidence type="ECO:0000256" key="3">
    <source>
        <dbReference type="ARBA" id="ARBA00023163"/>
    </source>
</evidence>
<keyword evidence="2" id="KW-0238">DNA-binding</keyword>
<reference evidence="6" key="1">
    <citation type="journal article" date="2019" name="Int. J. Syst. Evol. Microbiol.">
        <title>The Global Catalogue of Microorganisms (GCM) 10K type strain sequencing project: providing services to taxonomists for standard genome sequencing and annotation.</title>
        <authorList>
            <consortium name="The Broad Institute Genomics Platform"/>
            <consortium name="The Broad Institute Genome Sequencing Center for Infectious Disease"/>
            <person name="Wu L."/>
            <person name="Ma J."/>
        </authorList>
    </citation>
    <scope>NUCLEOTIDE SEQUENCE [LARGE SCALE GENOMIC DNA]</scope>
    <source>
        <strain evidence="6">KCTC 22228</strain>
    </source>
</reference>
<sequence length="232" mass="25848">MKSQPVDKAVNSLNFKAMDVAQAASASSIVFDTLRKAIIEGDLPDGTPLRQEELARMFNTSRIPVREAISRLEQQGLVSSQRYKGAVVAGISMEEVDEIFDLRALLESEVIRRAVPKISEETISAARVFCDQFTASSSPSEWGDLNRKFHCTLYEAAELPNHMNVINSILDRIDRYLRAQLALTDGMETASREHEQILQACIDGDAELAAKLTNRHVEGAKASLINFLQRER</sequence>
<proteinExistence type="predicted"/>
<evidence type="ECO:0000256" key="2">
    <source>
        <dbReference type="ARBA" id="ARBA00023125"/>
    </source>
</evidence>
<dbReference type="EMBL" id="BMXS01000029">
    <property type="protein sequence ID" value="GGY07971.1"/>
    <property type="molecule type" value="Genomic_DNA"/>
</dbReference>
<dbReference type="PANTHER" id="PTHR43537:SF41">
    <property type="entry name" value="TRANSCRIPTIONAL REGULATORY PROTEIN"/>
    <property type="match status" value="1"/>
</dbReference>
<dbReference type="RefSeq" id="WP_229803785.1">
    <property type="nucleotide sequence ID" value="NZ_BMXS01000029.1"/>
</dbReference>
<gene>
    <name evidence="5" type="ORF">GCM10007160_39270</name>
</gene>
<dbReference type="Gene3D" id="1.20.120.530">
    <property type="entry name" value="GntR ligand-binding domain-like"/>
    <property type="match status" value="1"/>
</dbReference>
<dbReference type="SUPFAM" id="SSF46785">
    <property type="entry name" value="Winged helix' DNA-binding domain"/>
    <property type="match status" value="1"/>
</dbReference>
<dbReference type="SMART" id="SM00895">
    <property type="entry name" value="FCD"/>
    <property type="match status" value="1"/>
</dbReference>
<dbReference type="InterPro" id="IPR000524">
    <property type="entry name" value="Tscrpt_reg_HTH_GntR"/>
</dbReference>
<accession>A0ABQ2Z832</accession>
<evidence type="ECO:0000313" key="6">
    <source>
        <dbReference type="Proteomes" id="UP000653056"/>
    </source>
</evidence>